<dbReference type="Gene3D" id="3.90.1570.10">
    <property type="entry name" value="tt1808, chain A"/>
    <property type="match status" value="1"/>
</dbReference>
<dbReference type="AlphaFoldDB" id="A0A9D2SV68"/>
<dbReference type="Gene3D" id="1.10.260.40">
    <property type="entry name" value="lambda repressor-like DNA-binding domains"/>
    <property type="match status" value="1"/>
</dbReference>
<name>A0A9D2SV68_9FIRM</name>
<dbReference type="SMART" id="SM00530">
    <property type="entry name" value="HTH_XRE"/>
    <property type="match status" value="1"/>
</dbReference>
<dbReference type="CDD" id="cd00093">
    <property type="entry name" value="HTH_XRE"/>
    <property type="match status" value="1"/>
</dbReference>
<comment type="caution">
    <text evidence="2">The sequence shown here is derived from an EMBL/GenBank/DDBJ whole genome shotgun (WGS) entry which is preliminary data.</text>
</comment>
<keyword evidence="2" id="KW-0255">Endonuclease</keyword>
<feature type="domain" description="HTH cro/C1-type" evidence="1">
    <location>
        <begin position="6"/>
        <end position="54"/>
    </location>
</feature>
<dbReference type="InterPro" id="IPR001387">
    <property type="entry name" value="Cro/C1-type_HTH"/>
</dbReference>
<dbReference type="PROSITE" id="PS50943">
    <property type="entry name" value="HTH_CROC1"/>
    <property type="match status" value="1"/>
</dbReference>
<keyword evidence="2" id="KW-0540">Nuclease</keyword>
<reference evidence="2" key="2">
    <citation type="submission" date="2021-04" db="EMBL/GenBank/DDBJ databases">
        <authorList>
            <person name="Gilroy R."/>
        </authorList>
    </citation>
    <scope>NUCLEOTIDE SEQUENCE</scope>
    <source>
        <strain evidence="2">ChiW19-954</strain>
    </source>
</reference>
<dbReference type="PANTHER" id="PTHR34107">
    <property type="entry name" value="SLL0198 PROTEIN-RELATED"/>
    <property type="match status" value="1"/>
</dbReference>
<dbReference type="Pfam" id="PF01381">
    <property type="entry name" value="HTH_3"/>
    <property type="match status" value="1"/>
</dbReference>
<dbReference type="EMBL" id="DWWO01000131">
    <property type="protein sequence ID" value="HJC35055.1"/>
    <property type="molecule type" value="Genomic_DNA"/>
</dbReference>
<reference evidence="2" key="1">
    <citation type="journal article" date="2021" name="PeerJ">
        <title>Extensive microbial diversity within the chicken gut microbiome revealed by metagenomics and culture.</title>
        <authorList>
            <person name="Gilroy R."/>
            <person name="Ravi A."/>
            <person name="Getino M."/>
            <person name="Pursley I."/>
            <person name="Horton D.L."/>
            <person name="Alikhan N.F."/>
            <person name="Baker D."/>
            <person name="Gharbi K."/>
            <person name="Hall N."/>
            <person name="Watson M."/>
            <person name="Adriaenssens E.M."/>
            <person name="Foster-Nyarko E."/>
            <person name="Jarju S."/>
            <person name="Secka A."/>
            <person name="Antonio M."/>
            <person name="Oren A."/>
            <person name="Chaudhuri R.R."/>
            <person name="La Ragione R."/>
            <person name="Hildebrand F."/>
            <person name="Pallen M.J."/>
        </authorList>
    </citation>
    <scope>NUCLEOTIDE SEQUENCE</scope>
    <source>
        <strain evidence="2">ChiW19-954</strain>
    </source>
</reference>
<keyword evidence="2" id="KW-0378">Hydrolase</keyword>
<evidence type="ECO:0000313" key="2">
    <source>
        <dbReference type="EMBL" id="HJC35055.1"/>
    </source>
</evidence>
<dbReference type="InterPro" id="IPR008538">
    <property type="entry name" value="Uma2"/>
</dbReference>
<dbReference type="Proteomes" id="UP000823890">
    <property type="component" value="Unassembled WGS sequence"/>
</dbReference>
<dbReference type="Pfam" id="PF05685">
    <property type="entry name" value="Uma2"/>
    <property type="match status" value="1"/>
</dbReference>
<protein>
    <submittedName>
        <fullName evidence="2">Uma2 family endonuclease</fullName>
    </submittedName>
</protein>
<dbReference type="InterPro" id="IPR011335">
    <property type="entry name" value="Restrct_endonuc-II-like"/>
</dbReference>
<dbReference type="CDD" id="cd06260">
    <property type="entry name" value="DUF820-like"/>
    <property type="match status" value="1"/>
</dbReference>
<dbReference type="PANTHER" id="PTHR34107:SF4">
    <property type="entry name" value="SLL1222 PROTEIN"/>
    <property type="match status" value="1"/>
</dbReference>
<dbReference type="GO" id="GO:0003677">
    <property type="term" value="F:DNA binding"/>
    <property type="evidence" value="ECO:0007669"/>
    <property type="project" value="InterPro"/>
</dbReference>
<dbReference type="InterPro" id="IPR010982">
    <property type="entry name" value="Lambda_DNA-bd_dom_sf"/>
</dbReference>
<accession>A0A9D2SV68</accession>
<dbReference type="SUPFAM" id="SSF47413">
    <property type="entry name" value="lambda repressor-like DNA-binding domains"/>
    <property type="match status" value="1"/>
</dbReference>
<dbReference type="SUPFAM" id="SSF52980">
    <property type="entry name" value="Restriction endonuclease-like"/>
    <property type="match status" value="1"/>
</dbReference>
<sequence length="294" mass="34017">MLYENLNQRKKELGLTTEQLSQLSGVPVGTINKILSGETRSPRYDTLRALEDVLYGAAGIENPEPDSGRSIYDTPYDRTDSLWAKAGDEAYRNLPDAVREAAAPYVTKRQGEYTVDDYRKLPEDIRAELIDGVLIFLEAPTFTHQELITELLFEIKLFIREKQGPCRVLPSPLDVQIDCDDRTIVQPDIALICKEERITRKGIYGAPDFCIEIVSDSSRKRDYGIKVQKYMNAGVREYWIVDRKREKIVCYWFEGEDAPEISMYTFRDKVPVRIYDGQLEIDFPEIIQRLWKEE</sequence>
<gene>
    <name evidence="2" type="ORF">H9758_10780</name>
</gene>
<evidence type="ECO:0000313" key="3">
    <source>
        <dbReference type="Proteomes" id="UP000823890"/>
    </source>
</evidence>
<dbReference type="GO" id="GO:0004519">
    <property type="term" value="F:endonuclease activity"/>
    <property type="evidence" value="ECO:0007669"/>
    <property type="project" value="UniProtKB-KW"/>
</dbReference>
<dbReference type="InterPro" id="IPR012296">
    <property type="entry name" value="Nuclease_put_TT1808"/>
</dbReference>
<proteinExistence type="predicted"/>
<organism evidence="2 3">
    <name type="scientific">Candidatus Mediterraneibacter faecipullorum</name>
    <dbReference type="NCBI Taxonomy" id="2838670"/>
    <lineage>
        <taxon>Bacteria</taxon>
        <taxon>Bacillati</taxon>
        <taxon>Bacillota</taxon>
        <taxon>Clostridia</taxon>
        <taxon>Lachnospirales</taxon>
        <taxon>Lachnospiraceae</taxon>
        <taxon>Mediterraneibacter</taxon>
    </lineage>
</organism>
<evidence type="ECO:0000259" key="1">
    <source>
        <dbReference type="PROSITE" id="PS50943"/>
    </source>
</evidence>